<dbReference type="PANTHER" id="PTHR11941">
    <property type="entry name" value="ENOYL-COA HYDRATASE-RELATED"/>
    <property type="match status" value="1"/>
</dbReference>
<dbReference type="Gene3D" id="3.90.226.10">
    <property type="entry name" value="2-enoyl-CoA Hydratase, Chain A, domain 1"/>
    <property type="match status" value="1"/>
</dbReference>
<dbReference type="EC" id="4.2.1.17" evidence="4"/>
<dbReference type="FunFam" id="3.90.226.10:FF:000009">
    <property type="entry name" value="Carnitinyl-CoA dehydratase"/>
    <property type="match status" value="1"/>
</dbReference>
<dbReference type="AlphaFoldDB" id="A0A7C0Y5T8"/>
<gene>
    <name evidence="4" type="ORF">ENF32_03175</name>
</gene>
<dbReference type="InterPro" id="IPR029045">
    <property type="entry name" value="ClpP/crotonase-like_dom_sf"/>
</dbReference>
<evidence type="ECO:0000313" key="4">
    <source>
        <dbReference type="EMBL" id="HDD53055.1"/>
    </source>
</evidence>
<name>A0A7C0Y5T8_9BACT</name>
<dbReference type="SUPFAM" id="SSF52096">
    <property type="entry name" value="ClpP/crotonase"/>
    <property type="match status" value="1"/>
</dbReference>
<evidence type="ECO:0000256" key="3">
    <source>
        <dbReference type="RuleBase" id="RU003707"/>
    </source>
</evidence>
<sequence length="259" mass="28551">MEELVLEERQGHVAILTLNRPRVMNALNFPMLRALKGKLDAYWFEKEVRVILVTGAGEKAFCAGADLKERATLSEVEVKEFIRTIRDTFTMLDEIPKPTIAVINGVAFGGGLEMALACDLRLAAESARMGLTETSLAIIPGAGGTQRLPRVVGKARAKELIFTARRITAQEAERIGLVNEVVSDDRLLERALEVAQEIAANGPMAVAQAKYAINMGSEVEIHAGLFIESRCYDNIIPTKDRLEGLKAFQEKRKPRYVGE</sequence>
<reference evidence="4" key="1">
    <citation type="journal article" date="2020" name="mSystems">
        <title>Genome- and Community-Level Interaction Insights into Carbon Utilization and Element Cycling Functions of Hydrothermarchaeota in Hydrothermal Sediment.</title>
        <authorList>
            <person name="Zhou Z."/>
            <person name="Liu Y."/>
            <person name="Xu W."/>
            <person name="Pan J."/>
            <person name="Luo Z.H."/>
            <person name="Li M."/>
        </authorList>
    </citation>
    <scope>NUCLEOTIDE SEQUENCE [LARGE SCALE GENOMIC DNA]</scope>
    <source>
        <strain evidence="4">HyVt-115</strain>
    </source>
</reference>
<organism evidence="4">
    <name type="scientific">Thermosulfidibacter takaii</name>
    <dbReference type="NCBI Taxonomy" id="412593"/>
    <lineage>
        <taxon>Bacteria</taxon>
        <taxon>Pseudomonadati</taxon>
        <taxon>Thermosulfidibacterota</taxon>
        <taxon>Thermosulfidibacteria</taxon>
        <taxon>Thermosulfidibacterales</taxon>
        <taxon>Thermosulfidibacteraceae</taxon>
    </lineage>
</organism>
<dbReference type="Gene3D" id="1.10.12.10">
    <property type="entry name" value="Lyase 2-enoyl-coa Hydratase, Chain A, domain 2"/>
    <property type="match status" value="1"/>
</dbReference>
<comment type="similarity">
    <text evidence="1 3">Belongs to the enoyl-CoA hydratase/isomerase family.</text>
</comment>
<dbReference type="PANTHER" id="PTHR11941:SF54">
    <property type="entry name" value="ENOYL-COA HYDRATASE, MITOCHONDRIAL"/>
    <property type="match status" value="1"/>
</dbReference>
<comment type="caution">
    <text evidence="4">The sequence shown here is derived from an EMBL/GenBank/DDBJ whole genome shotgun (WGS) entry which is preliminary data.</text>
</comment>
<dbReference type="EMBL" id="DQWS01000121">
    <property type="protein sequence ID" value="HDD53055.1"/>
    <property type="molecule type" value="Genomic_DNA"/>
</dbReference>
<dbReference type="GO" id="GO:0006635">
    <property type="term" value="P:fatty acid beta-oxidation"/>
    <property type="evidence" value="ECO:0007669"/>
    <property type="project" value="TreeGrafter"/>
</dbReference>
<dbReference type="PROSITE" id="PS00166">
    <property type="entry name" value="ENOYL_COA_HYDRATASE"/>
    <property type="match status" value="1"/>
</dbReference>
<dbReference type="InterPro" id="IPR018376">
    <property type="entry name" value="Enoyl-CoA_hyd/isom_CS"/>
</dbReference>
<dbReference type="CDD" id="cd06558">
    <property type="entry name" value="crotonase-like"/>
    <property type="match status" value="1"/>
</dbReference>
<protein>
    <submittedName>
        <fullName evidence="4">Enoyl-CoA hydratase</fullName>
        <ecNumber evidence="4">4.2.1.17</ecNumber>
    </submittedName>
</protein>
<evidence type="ECO:0000256" key="2">
    <source>
        <dbReference type="ARBA" id="ARBA00023239"/>
    </source>
</evidence>
<dbReference type="GO" id="GO:0004300">
    <property type="term" value="F:enoyl-CoA hydratase activity"/>
    <property type="evidence" value="ECO:0007669"/>
    <property type="project" value="UniProtKB-EC"/>
</dbReference>
<dbReference type="Proteomes" id="UP000885690">
    <property type="component" value="Unassembled WGS sequence"/>
</dbReference>
<dbReference type="NCBIfam" id="NF005802">
    <property type="entry name" value="PRK07657.1"/>
    <property type="match status" value="1"/>
</dbReference>
<proteinExistence type="inferred from homology"/>
<dbReference type="InterPro" id="IPR001753">
    <property type="entry name" value="Enoyl-CoA_hydra/iso"/>
</dbReference>
<dbReference type="FunFam" id="1.10.12.10:FF:000001">
    <property type="entry name" value="Probable enoyl-CoA hydratase, mitochondrial"/>
    <property type="match status" value="1"/>
</dbReference>
<accession>A0A7C0Y5T8</accession>
<keyword evidence="2 4" id="KW-0456">Lyase</keyword>
<dbReference type="Pfam" id="PF00378">
    <property type="entry name" value="ECH_1"/>
    <property type="match status" value="1"/>
</dbReference>
<evidence type="ECO:0000256" key="1">
    <source>
        <dbReference type="ARBA" id="ARBA00005254"/>
    </source>
</evidence>
<dbReference type="InterPro" id="IPR014748">
    <property type="entry name" value="Enoyl-CoA_hydra_C"/>
</dbReference>